<gene>
    <name evidence="14" type="ORF">E2605_04910</name>
</gene>
<evidence type="ECO:0000256" key="4">
    <source>
        <dbReference type="ARBA" id="ARBA00022692"/>
    </source>
</evidence>
<dbReference type="Gene3D" id="2.40.170.20">
    <property type="entry name" value="TonB-dependent receptor, beta-barrel domain"/>
    <property type="match status" value="1"/>
</dbReference>
<keyword evidence="2 8" id="KW-0813">Transport</keyword>
<dbReference type="Proteomes" id="UP000297861">
    <property type="component" value="Unassembled WGS sequence"/>
</dbReference>
<feature type="compositionally biased region" description="Basic and acidic residues" evidence="10">
    <location>
        <begin position="375"/>
        <end position="390"/>
    </location>
</feature>
<dbReference type="STRING" id="1121485.GCA_000426485_02440"/>
<evidence type="ECO:0000256" key="11">
    <source>
        <dbReference type="SAM" id="SignalP"/>
    </source>
</evidence>
<evidence type="ECO:0000256" key="10">
    <source>
        <dbReference type="SAM" id="MobiDB-lite"/>
    </source>
</evidence>
<evidence type="ECO:0000256" key="7">
    <source>
        <dbReference type="ARBA" id="ARBA00023237"/>
    </source>
</evidence>
<evidence type="ECO:0000256" key="3">
    <source>
        <dbReference type="ARBA" id="ARBA00022452"/>
    </source>
</evidence>
<dbReference type="PANTHER" id="PTHR40980:SF4">
    <property type="entry name" value="TONB-DEPENDENT RECEPTOR-LIKE BETA-BARREL DOMAIN-CONTAINING PROTEIN"/>
    <property type="match status" value="1"/>
</dbReference>
<dbReference type="EMBL" id="SOML01000002">
    <property type="protein sequence ID" value="TFD97959.1"/>
    <property type="molecule type" value="Genomic_DNA"/>
</dbReference>
<keyword evidence="11" id="KW-0732">Signal</keyword>
<dbReference type="Pfam" id="PF00593">
    <property type="entry name" value="TonB_dep_Rec_b-barrel"/>
    <property type="match status" value="1"/>
</dbReference>
<keyword evidence="7 8" id="KW-0998">Cell outer membrane</keyword>
<feature type="domain" description="TonB-dependent receptor-like beta-barrel" evidence="12">
    <location>
        <begin position="352"/>
        <end position="902"/>
    </location>
</feature>
<dbReference type="Pfam" id="PF07715">
    <property type="entry name" value="Plug"/>
    <property type="match status" value="1"/>
</dbReference>
<evidence type="ECO:0000256" key="2">
    <source>
        <dbReference type="ARBA" id="ARBA00022448"/>
    </source>
</evidence>
<comment type="caution">
    <text evidence="14">The sequence shown here is derived from an EMBL/GenBank/DDBJ whole genome shotgun (WGS) entry which is preliminary data.</text>
</comment>
<dbReference type="Gene3D" id="2.170.130.10">
    <property type="entry name" value="TonB-dependent receptor, plug domain"/>
    <property type="match status" value="1"/>
</dbReference>
<feature type="domain" description="TonB-dependent receptor plug" evidence="13">
    <location>
        <begin position="131"/>
        <end position="231"/>
    </location>
</feature>
<evidence type="ECO:0000256" key="9">
    <source>
        <dbReference type="RuleBase" id="RU003357"/>
    </source>
</evidence>
<dbReference type="SUPFAM" id="SSF49452">
    <property type="entry name" value="Starch-binding domain-like"/>
    <property type="match status" value="1"/>
</dbReference>
<evidence type="ECO:0000313" key="15">
    <source>
        <dbReference type="Proteomes" id="UP000297861"/>
    </source>
</evidence>
<evidence type="ECO:0000259" key="12">
    <source>
        <dbReference type="Pfam" id="PF00593"/>
    </source>
</evidence>
<proteinExistence type="inferred from homology"/>
<reference evidence="14 15" key="1">
    <citation type="submission" date="2019-03" db="EMBL/GenBank/DDBJ databases">
        <title>San Antonio Military Medical Center submission to MRSN (WRAIR), pending publication.</title>
        <authorList>
            <person name="Blyth D.M."/>
            <person name="Mccarthy S.L."/>
            <person name="Schall S.E."/>
            <person name="Stam J.A."/>
            <person name="Ong A.C."/>
            <person name="Mcgann P.T."/>
        </authorList>
    </citation>
    <scope>NUCLEOTIDE SEQUENCE [LARGE SCALE GENOMIC DNA]</scope>
    <source>
        <strain evidence="14 15">MRSN571793</strain>
    </source>
</reference>
<feature type="signal peptide" evidence="11">
    <location>
        <begin position="1"/>
        <end position="20"/>
    </location>
</feature>
<dbReference type="PANTHER" id="PTHR40980">
    <property type="entry name" value="PLUG DOMAIN-CONTAINING PROTEIN"/>
    <property type="match status" value="1"/>
</dbReference>
<dbReference type="GO" id="GO:0009279">
    <property type="term" value="C:cell outer membrane"/>
    <property type="evidence" value="ECO:0007669"/>
    <property type="project" value="UniProtKB-SubCell"/>
</dbReference>
<dbReference type="SUPFAM" id="SSF56935">
    <property type="entry name" value="Porins"/>
    <property type="match status" value="1"/>
</dbReference>
<dbReference type="RefSeq" id="WP_134435701.1">
    <property type="nucleotide sequence ID" value="NZ_SOML01000002.1"/>
</dbReference>
<dbReference type="InterPro" id="IPR037066">
    <property type="entry name" value="Plug_dom_sf"/>
</dbReference>
<organism evidence="14 15">
    <name type="scientific">Dysgonomonas capnocytophagoides</name>
    <dbReference type="NCBI Taxonomy" id="45254"/>
    <lineage>
        <taxon>Bacteria</taxon>
        <taxon>Pseudomonadati</taxon>
        <taxon>Bacteroidota</taxon>
        <taxon>Bacteroidia</taxon>
        <taxon>Bacteroidales</taxon>
        <taxon>Dysgonomonadaceae</taxon>
        <taxon>Dysgonomonas</taxon>
    </lineage>
</organism>
<dbReference type="CDD" id="cd01347">
    <property type="entry name" value="ligand_gated_channel"/>
    <property type="match status" value="1"/>
</dbReference>
<feature type="region of interest" description="Disordered" evidence="10">
    <location>
        <begin position="368"/>
        <end position="390"/>
    </location>
</feature>
<dbReference type="Gene3D" id="2.60.40.1120">
    <property type="entry name" value="Carboxypeptidase-like, regulatory domain"/>
    <property type="match status" value="1"/>
</dbReference>
<sequence>MQKKTFLLLAILICWGSLFAQSGGIISGIVKDQNSVSLPGATLTLDKYNRYTISDQNGYFEFLNVPAGTYQVEVSYIGFLKTGVTVNVGSGNNTVQNIILQEGAVQGKEVLVMGEMLRGQAKALNQQKTNSNISNVISSDQVGRFPDANIGDALKRVPGITMQTDQGEARNIIIRGLAPELNSVTLNGNRIPSAEGDNRNVQMDLIPSEMISNIEVSKTLTPDMDADAIGGSVDLVTRATPNKQRISATISGGYVPIREKAMYSGSFVYGNRFFENKLGVVVSGSLQNKDYGSDNIEAVWKEGKKDNVYVSQFDIRKYDVQRVRRSISSALDYKINSNNSLAADIIYNWRADRENRYRTRYKIKEADNESGYTSDVRRETKGGIDNDKNKNRRLEDQRVQNYSLRGQHLLSNKFDLDWNLSYSKASEDRPNERYIMFEQKSVETSQDLTDQRHPSILTKGESTDKMKFKELTENHNYTDEEEYSVKVNARMPFSVVEDQKGRLRFGLRGRFKNKDRDNIFYEYEPVTAIGVLSSVPTKYWKGDGFNPGSKYVPGTFASASYLGGLNLKDASQFEESPVPLEYLAINYHAKEQIVGGYLRWDQNITNDFLVIVGVRAENTHIDYTGNKMLEADDEITAEKVSRTNSYFNLFPSLTVKYNAAENLVLRGAYTTSIARPNYYSLVPYTNISQSNEEISIGNPDLKATYAHNFDLSGEYYFKSVGLISAGVFYKNLKNFIYKYTNISYTADNFAADFPDIPSPIPADKDWVYSEYRNGKGVDVFGLELAVQRKLDFLPGAFLKNFAVYLNYTYTWSQTKGIWDSEGNERKDISLPGTAPHMFNASLSWENKKFSARASLNFTSDYIDALGGSAFEDSYYDKQLFLDVNASYKITPQFRIFAEANNLTNQPLRYYQGEKNRVMQLEYYQPVFNMGLKYDF</sequence>
<keyword evidence="5 9" id="KW-0798">TonB box</keyword>
<accession>A0A4Y8L5N4</accession>
<protein>
    <submittedName>
        <fullName evidence="14">TonB-dependent receptor</fullName>
    </submittedName>
</protein>
<dbReference type="InterPro" id="IPR013784">
    <property type="entry name" value="Carb-bd-like_fold"/>
</dbReference>
<evidence type="ECO:0000313" key="14">
    <source>
        <dbReference type="EMBL" id="TFD97959.1"/>
    </source>
</evidence>
<evidence type="ECO:0000259" key="13">
    <source>
        <dbReference type="Pfam" id="PF07715"/>
    </source>
</evidence>
<dbReference type="NCBIfam" id="TIGR01782">
    <property type="entry name" value="TonB-Xanth-Caul"/>
    <property type="match status" value="1"/>
</dbReference>
<keyword evidence="15" id="KW-1185">Reference proteome</keyword>
<evidence type="ECO:0000256" key="5">
    <source>
        <dbReference type="ARBA" id="ARBA00023077"/>
    </source>
</evidence>
<dbReference type="InterPro" id="IPR039426">
    <property type="entry name" value="TonB-dep_rcpt-like"/>
</dbReference>
<dbReference type="InterPro" id="IPR012910">
    <property type="entry name" value="Plug_dom"/>
</dbReference>
<dbReference type="GO" id="GO:0030246">
    <property type="term" value="F:carbohydrate binding"/>
    <property type="evidence" value="ECO:0007669"/>
    <property type="project" value="InterPro"/>
</dbReference>
<feature type="chain" id="PRO_5021221789" evidence="11">
    <location>
        <begin position="21"/>
        <end position="935"/>
    </location>
</feature>
<comment type="subcellular location">
    <subcellularLocation>
        <location evidence="1 8">Cell outer membrane</location>
        <topology evidence="1 8">Multi-pass membrane protein</topology>
    </subcellularLocation>
</comment>
<dbReference type="AlphaFoldDB" id="A0A4Y8L5N4"/>
<keyword evidence="3 8" id="KW-1134">Transmembrane beta strand</keyword>
<keyword evidence="4 8" id="KW-0812">Transmembrane</keyword>
<evidence type="ECO:0000256" key="8">
    <source>
        <dbReference type="PROSITE-ProRule" id="PRU01360"/>
    </source>
</evidence>
<evidence type="ECO:0000256" key="6">
    <source>
        <dbReference type="ARBA" id="ARBA00023136"/>
    </source>
</evidence>
<dbReference type="Pfam" id="PF13620">
    <property type="entry name" value="CarboxypepD_reg"/>
    <property type="match status" value="1"/>
</dbReference>
<dbReference type="InterPro" id="IPR036942">
    <property type="entry name" value="Beta-barrel_TonB_sf"/>
</dbReference>
<dbReference type="OrthoDB" id="8727862at2"/>
<comment type="similarity">
    <text evidence="8 9">Belongs to the TonB-dependent receptor family.</text>
</comment>
<evidence type="ECO:0000256" key="1">
    <source>
        <dbReference type="ARBA" id="ARBA00004571"/>
    </source>
</evidence>
<dbReference type="PROSITE" id="PS52016">
    <property type="entry name" value="TONB_DEPENDENT_REC_3"/>
    <property type="match status" value="1"/>
</dbReference>
<keyword evidence="6 8" id="KW-0472">Membrane</keyword>
<dbReference type="InterPro" id="IPR000531">
    <property type="entry name" value="Beta-barrel_TonB"/>
</dbReference>
<keyword evidence="14" id="KW-0675">Receptor</keyword>
<dbReference type="InterPro" id="IPR010104">
    <property type="entry name" value="TonB_rcpt_bac"/>
</dbReference>
<name>A0A4Y8L5N4_9BACT</name>